<feature type="signal peptide" evidence="1">
    <location>
        <begin position="1"/>
        <end position="25"/>
    </location>
</feature>
<name>A0A0F7KQG6_9SPHN</name>
<reference evidence="2" key="1">
    <citation type="submission" date="2015-05" db="EMBL/GenBank/DDBJ databases">
        <title>The complete genome of Altererythrobacter atlanticus strain 26DY36.</title>
        <authorList>
            <person name="Wu Y.-H."/>
            <person name="Cheng H."/>
            <person name="Wu X.-W."/>
        </authorList>
    </citation>
    <scope>NUCLEOTIDE SEQUENCE [LARGE SCALE GENOMIC DNA]</scope>
    <source>
        <strain evidence="2">26DY36</strain>
    </source>
</reference>
<dbReference type="KEGG" id="aay:WYH_00314"/>
<dbReference type="PATRIC" id="fig|1267766.3.peg.322"/>
<keyword evidence="1" id="KW-0732">Signal</keyword>
<dbReference type="Proteomes" id="UP000034392">
    <property type="component" value="Chromosome"/>
</dbReference>
<protein>
    <submittedName>
        <fullName evidence="2">Uncharacterized protein</fullName>
    </submittedName>
</protein>
<dbReference type="RefSeq" id="WP_046904697.1">
    <property type="nucleotide sequence ID" value="NZ_CP011452.2"/>
</dbReference>
<proteinExistence type="predicted"/>
<sequence length="108" mass="11445">MNLTSKAAIALGALAVLAIPQAPLAAQDSEQSAQGPYSVAETPVGTLLDDPEASAILEKLIPTVFANEMFQTMGRNQTLKAIQQYEPASLTDEKLAEIQAAFDQLNQS</sequence>
<gene>
    <name evidence="2" type="ORF">WYH_00314</name>
</gene>
<keyword evidence="3" id="KW-1185">Reference proteome</keyword>
<dbReference type="STRING" id="1267766.WYH_00314"/>
<dbReference type="EMBL" id="CP011452">
    <property type="protein sequence ID" value="AKH41377.1"/>
    <property type="molecule type" value="Genomic_DNA"/>
</dbReference>
<evidence type="ECO:0000313" key="3">
    <source>
        <dbReference type="Proteomes" id="UP000034392"/>
    </source>
</evidence>
<dbReference type="AlphaFoldDB" id="A0A0F7KQG6"/>
<feature type="chain" id="PRO_5002518336" evidence="1">
    <location>
        <begin position="26"/>
        <end position="108"/>
    </location>
</feature>
<accession>A0A0F7KQG6</accession>
<organism evidence="2 3">
    <name type="scientific">Croceibacterium atlanticum</name>
    <dbReference type="NCBI Taxonomy" id="1267766"/>
    <lineage>
        <taxon>Bacteria</taxon>
        <taxon>Pseudomonadati</taxon>
        <taxon>Pseudomonadota</taxon>
        <taxon>Alphaproteobacteria</taxon>
        <taxon>Sphingomonadales</taxon>
        <taxon>Erythrobacteraceae</taxon>
        <taxon>Croceibacterium</taxon>
    </lineage>
</organism>
<evidence type="ECO:0000313" key="2">
    <source>
        <dbReference type="EMBL" id="AKH41377.1"/>
    </source>
</evidence>
<evidence type="ECO:0000256" key="1">
    <source>
        <dbReference type="SAM" id="SignalP"/>
    </source>
</evidence>